<keyword evidence="5" id="KW-1185">Reference proteome</keyword>
<dbReference type="SUPFAM" id="SSF48371">
    <property type="entry name" value="ARM repeat"/>
    <property type="match status" value="1"/>
</dbReference>
<dbReference type="InterPro" id="IPR057566">
    <property type="entry name" value="TPR_TTI1_N"/>
</dbReference>
<feature type="compositionally biased region" description="Low complexity" evidence="1">
    <location>
        <begin position="905"/>
        <end position="919"/>
    </location>
</feature>
<organism evidence="4 5">
    <name type="scientific">Dichomitus squalens</name>
    <dbReference type="NCBI Taxonomy" id="114155"/>
    <lineage>
        <taxon>Eukaryota</taxon>
        <taxon>Fungi</taxon>
        <taxon>Dikarya</taxon>
        <taxon>Basidiomycota</taxon>
        <taxon>Agaricomycotina</taxon>
        <taxon>Agaricomycetes</taxon>
        <taxon>Polyporales</taxon>
        <taxon>Polyporaceae</taxon>
        <taxon>Dichomitus</taxon>
    </lineage>
</organism>
<evidence type="ECO:0000259" key="3">
    <source>
        <dbReference type="Pfam" id="PF24181"/>
    </source>
</evidence>
<dbReference type="InterPro" id="IPR049362">
    <property type="entry name" value="TTI1_rpt"/>
</dbReference>
<dbReference type="PANTHER" id="PTHR18460:SF3">
    <property type="entry name" value="TELO2-INTERACTING PROTEIN 1 HOMOLOG"/>
    <property type="match status" value="1"/>
</dbReference>
<dbReference type="Pfam" id="PF21547">
    <property type="entry name" value="TTI1"/>
    <property type="match status" value="1"/>
</dbReference>
<dbReference type="STRING" id="114155.A0A4V2K9F5"/>
<dbReference type="EMBL" id="ML145088">
    <property type="protein sequence ID" value="TBU63688.1"/>
    <property type="molecule type" value="Genomic_DNA"/>
</dbReference>
<feature type="region of interest" description="Disordered" evidence="1">
    <location>
        <begin position="868"/>
        <end position="938"/>
    </location>
</feature>
<name>A0A4V2K9F5_9APHY</name>
<dbReference type="InterPro" id="IPR052587">
    <property type="entry name" value="TELO2-interacting_protein_1"/>
</dbReference>
<dbReference type="InterPro" id="IPR057567">
    <property type="entry name" value="TPR_TTI1_C"/>
</dbReference>
<protein>
    <recommendedName>
        <fullName evidence="6">Armadillo-type protein</fullName>
    </recommendedName>
</protein>
<evidence type="ECO:0000313" key="4">
    <source>
        <dbReference type="EMBL" id="TBU63688.1"/>
    </source>
</evidence>
<evidence type="ECO:0000313" key="5">
    <source>
        <dbReference type="Proteomes" id="UP000292082"/>
    </source>
</evidence>
<proteinExistence type="predicted"/>
<reference evidence="4 5" key="1">
    <citation type="submission" date="2019-01" db="EMBL/GenBank/DDBJ databases">
        <title>Draft genome sequences of three monokaryotic isolates of the white-rot basidiomycete fungus Dichomitus squalens.</title>
        <authorList>
            <consortium name="DOE Joint Genome Institute"/>
            <person name="Lopez S.C."/>
            <person name="Andreopoulos B."/>
            <person name="Pangilinan J."/>
            <person name="Lipzen A."/>
            <person name="Riley R."/>
            <person name="Ahrendt S."/>
            <person name="Ng V."/>
            <person name="Barry K."/>
            <person name="Daum C."/>
            <person name="Grigoriev I.V."/>
            <person name="Hilden K.S."/>
            <person name="Makela M.R."/>
            <person name="de Vries R.P."/>
        </authorList>
    </citation>
    <scope>NUCLEOTIDE SEQUENCE [LARGE SCALE GENOMIC DNA]</scope>
    <source>
        <strain evidence="4 5">CBS 464.89</strain>
    </source>
</reference>
<feature type="domain" description="TTI1 C-terminal TPR" evidence="3">
    <location>
        <begin position="817"/>
        <end position="1133"/>
    </location>
</feature>
<evidence type="ECO:0008006" key="6">
    <source>
        <dbReference type="Google" id="ProtNLM"/>
    </source>
</evidence>
<feature type="region of interest" description="Disordered" evidence="1">
    <location>
        <begin position="623"/>
        <end position="643"/>
    </location>
</feature>
<dbReference type="Pfam" id="PF24173">
    <property type="entry name" value="TPR_TTI1_N"/>
    <property type="match status" value="1"/>
</dbReference>
<sequence length="1167" mass="125562">MENVLATQSAFQRLKGFCVPLLGNSLLTPSSTPVINKLLSQLHHALLHLQSERHVFAPATISYVFFPLSSILRRNDVSTIPDQTLEKILAILALLSDVWWWDMEVTAWEQIFMLCSAILGGIDRKGKGKDRDDETKLAAARTLWALLRERIPSEDPAHHGDRARTNLAAFIAHAQTAKFLPVMGQTLNSLLTTAESQHLPLQRMSLIVLSAIVKDYLPDGFVPSILPGTVSSMAKVALGTGSSRGWANGDIVAAALLVMEQVIVRAIGNDICIREGAIRNVDHLEDLVGDLRSADINVDAPPSSPYTTLRTATWLRATSSQLHIAINSLSPLVKHQTPAALIGLATFSAAVLSATAITLPQSQPLLLSFLLSLRGSPFERVSRQADTALRQLLTAPSSSRHLTLKVLLQISSDNLAALPRLLLSHADAKVEHAADILHSVCLLATAPAGSQLPAVPAISAGVGKLLGPHGGVEKWGWGLLSTLEFANPPLVVAQGQQASAAQLALEGAAHAPTPFPELALRHVSSRSAQEALARTFRALGATAREECLFAAEWFVDVGLGSRGQRAVAALWCACRLLEGAGGVELGALASMDMTASVAARRGKRLEKFARELARRIAESWDDWDDDEAPDQAAGPQGEADPGEENTLVEHVQGLVTVRGVPGAEGVASAAARAHPGVQPLLHRALSLQLLAVAAGILEARFLPLLLHVLYPVLHAVVSETSLVAASGLAALEFIASSTSYATPANLLLSNFDYALDAVSRRLTRRWLDVDATRVLAVLVRLVGRDVVRKAGDVVEECFDRLDEYHGYEAVVDGLVEVLGEVVRAVEEDEENRLPRESRSAAFCGPGRIEDARRVDDFVAWFAQRRDDTDDTENAGFSGPHRDKSYPREPWAKKAGEEGSEEEGATDGSAPPTTPPTAATQPGSRAEDDPSAEAPPTPAQALTTQIVARSVYLLTHGAPTVRARILLLLARSVPVLPEAALLPAVHGAWPFVLNRLADAETFVVSAAAAFVAALAEHVGDFMARRVWDDVWPRFRAMLQRLAQGDRASALARRAPGVGEGVGTASAYTHSHRLYRAIIVTMTAAARGVQAQDAAVWEVVVLFRRFLRRQAHEELQACARRLYVALAENNEDAVWLALSATLGRVGGPVAFLREPQWDIEQNVKIILSE</sequence>
<evidence type="ECO:0000259" key="2">
    <source>
        <dbReference type="Pfam" id="PF24173"/>
    </source>
</evidence>
<dbReference type="InterPro" id="IPR016024">
    <property type="entry name" value="ARM-type_fold"/>
</dbReference>
<gene>
    <name evidence="4" type="ORF">BD310DRAFT_840860</name>
</gene>
<dbReference type="Pfam" id="PF24181">
    <property type="entry name" value="TPR_TTI1_C"/>
    <property type="match status" value="1"/>
</dbReference>
<dbReference type="PANTHER" id="PTHR18460">
    <property type="entry name" value="TEL2 INTERACTING PROTEIN 1 TTI1 FAMILY MEMBER"/>
    <property type="match status" value="1"/>
</dbReference>
<dbReference type="GO" id="GO:0005737">
    <property type="term" value="C:cytoplasm"/>
    <property type="evidence" value="ECO:0007669"/>
    <property type="project" value="TreeGrafter"/>
</dbReference>
<evidence type="ECO:0000256" key="1">
    <source>
        <dbReference type="SAM" id="MobiDB-lite"/>
    </source>
</evidence>
<feature type="domain" description="TTI1 N-terminal TPR" evidence="2">
    <location>
        <begin position="11"/>
        <end position="374"/>
    </location>
</feature>
<feature type="compositionally biased region" description="Basic and acidic residues" evidence="1">
    <location>
        <begin position="879"/>
        <end position="896"/>
    </location>
</feature>
<dbReference type="Proteomes" id="UP000292082">
    <property type="component" value="Unassembled WGS sequence"/>
</dbReference>
<accession>A0A4V2K9F5</accession>
<dbReference type="AlphaFoldDB" id="A0A4V2K9F5"/>